<dbReference type="Proteomes" id="UP001596442">
    <property type="component" value="Unassembled WGS sequence"/>
</dbReference>
<evidence type="ECO:0000313" key="2">
    <source>
        <dbReference type="EMBL" id="MFC6752183.1"/>
    </source>
</evidence>
<evidence type="ECO:0000313" key="3">
    <source>
        <dbReference type="Proteomes" id="UP001596442"/>
    </source>
</evidence>
<dbReference type="EMBL" id="JBHSWW010000009">
    <property type="protein sequence ID" value="MFC6752183.1"/>
    <property type="molecule type" value="Genomic_DNA"/>
</dbReference>
<organism evidence="2 3">
    <name type="scientific">Halorubrum tibetense</name>
    <dbReference type="NCBI Taxonomy" id="175631"/>
    <lineage>
        <taxon>Archaea</taxon>
        <taxon>Methanobacteriati</taxon>
        <taxon>Methanobacteriota</taxon>
        <taxon>Stenosarchaea group</taxon>
        <taxon>Halobacteria</taxon>
        <taxon>Halobacteriales</taxon>
        <taxon>Haloferacaceae</taxon>
        <taxon>Halorubrum</taxon>
    </lineage>
</organism>
<feature type="transmembrane region" description="Helical" evidence="1">
    <location>
        <begin position="91"/>
        <end position="114"/>
    </location>
</feature>
<reference evidence="2 3" key="1">
    <citation type="journal article" date="2019" name="Int. J. Syst. Evol. Microbiol.">
        <title>The Global Catalogue of Microorganisms (GCM) 10K type strain sequencing project: providing services to taxonomists for standard genome sequencing and annotation.</title>
        <authorList>
            <consortium name="The Broad Institute Genomics Platform"/>
            <consortium name="The Broad Institute Genome Sequencing Center for Infectious Disease"/>
            <person name="Wu L."/>
            <person name="Ma J."/>
        </authorList>
    </citation>
    <scope>NUCLEOTIDE SEQUENCE [LARGE SCALE GENOMIC DNA]</scope>
    <source>
        <strain evidence="2 3">CGMCC 1.3239</strain>
    </source>
</reference>
<feature type="transmembrane region" description="Helical" evidence="1">
    <location>
        <begin position="57"/>
        <end position="79"/>
    </location>
</feature>
<name>A0ABD5S6W8_9EURY</name>
<evidence type="ECO:0000256" key="1">
    <source>
        <dbReference type="SAM" id="Phobius"/>
    </source>
</evidence>
<keyword evidence="3" id="KW-1185">Reference proteome</keyword>
<dbReference type="AlphaFoldDB" id="A0ABD5S6W8"/>
<gene>
    <name evidence="2" type="ORF">ACFQEU_01665</name>
</gene>
<proteinExistence type="predicted"/>
<feature type="transmembrane region" description="Helical" evidence="1">
    <location>
        <begin position="126"/>
        <end position="150"/>
    </location>
</feature>
<keyword evidence="1" id="KW-1133">Transmembrane helix</keyword>
<protein>
    <submittedName>
        <fullName evidence="2">Uncharacterized protein</fullName>
    </submittedName>
</protein>
<comment type="caution">
    <text evidence="2">The sequence shown here is derived from an EMBL/GenBank/DDBJ whole genome shotgun (WGS) entry which is preliminary data.</text>
</comment>
<keyword evidence="1" id="KW-0472">Membrane</keyword>
<accession>A0ABD5S6W8</accession>
<keyword evidence="1" id="KW-0812">Transmembrane</keyword>
<feature type="transmembrane region" description="Helical" evidence="1">
    <location>
        <begin position="6"/>
        <end position="24"/>
    </location>
</feature>
<sequence length="151" mass="15406">MVSLTLLSTALMGLLVIGTFVAIARIGGQRTPPGADEHTDRYTVVTERLGEIARTPAVWSVTFVAITVGVGALAVLAVGDFGFAEGLSETLLGLTYAVVGLLLTAFVFLGAYFGTRGRGLGNAHGIAAGSFAAGLVFLLLITIQLVVGVVG</sequence>
<dbReference type="RefSeq" id="WP_379778581.1">
    <property type="nucleotide sequence ID" value="NZ_JBHSWW010000009.1"/>
</dbReference>